<evidence type="ECO:0000313" key="2">
    <source>
        <dbReference type="Proteomes" id="UP000321513"/>
    </source>
</evidence>
<sequence>MIESLIIATVIISIIGCKAPTTEEKLKEAVENLKSQQYKDIEYIKVDSIRYSLGSLSGIHTYNADFLKEHLDRLRDLRESARLTHSNPLIVELSHRIMKTRRHYEFLLQEAGKPDTSTKVYNLDYNILIKSPSQSKERREKAFLYAINLQPVRINIDSLFFKATNYKDEYDSSSELSVLKMNTELEVKRERLQYELRMDIARGMNRGVILQYELEIAKLRSQIAHNKMKYYWLYD</sequence>
<comment type="caution">
    <text evidence="1">The sequence shown here is derived from an EMBL/GenBank/DDBJ whole genome shotgun (WGS) entry which is preliminary data.</text>
</comment>
<dbReference type="AlphaFoldDB" id="A0A512B8Y4"/>
<reference evidence="1 2" key="1">
    <citation type="submission" date="2019-07" db="EMBL/GenBank/DDBJ databases">
        <title>Whole genome shotgun sequence of Segetibacter aerophilus NBRC 106135.</title>
        <authorList>
            <person name="Hosoyama A."/>
            <person name="Uohara A."/>
            <person name="Ohji S."/>
            <person name="Ichikawa N."/>
        </authorList>
    </citation>
    <scope>NUCLEOTIDE SEQUENCE [LARGE SCALE GENOMIC DNA]</scope>
    <source>
        <strain evidence="1 2">NBRC 106135</strain>
    </source>
</reference>
<organism evidence="1 2">
    <name type="scientific">Segetibacter aerophilus</name>
    <dbReference type="NCBI Taxonomy" id="670293"/>
    <lineage>
        <taxon>Bacteria</taxon>
        <taxon>Pseudomonadati</taxon>
        <taxon>Bacteroidota</taxon>
        <taxon>Chitinophagia</taxon>
        <taxon>Chitinophagales</taxon>
        <taxon>Chitinophagaceae</taxon>
        <taxon>Segetibacter</taxon>
    </lineage>
</organism>
<dbReference type="Proteomes" id="UP000321513">
    <property type="component" value="Unassembled WGS sequence"/>
</dbReference>
<evidence type="ECO:0000313" key="1">
    <source>
        <dbReference type="EMBL" id="GEO08287.1"/>
    </source>
</evidence>
<name>A0A512B8Y4_9BACT</name>
<dbReference type="EMBL" id="BJYT01000002">
    <property type="protein sequence ID" value="GEO08287.1"/>
    <property type="molecule type" value="Genomic_DNA"/>
</dbReference>
<keyword evidence="2" id="KW-1185">Reference proteome</keyword>
<gene>
    <name evidence="1" type="ORF">SAE01_07830</name>
</gene>
<accession>A0A512B8Y4</accession>
<dbReference type="RefSeq" id="WP_147202357.1">
    <property type="nucleotide sequence ID" value="NZ_BJYT01000002.1"/>
</dbReference>
<proteinExistence type="predicted"/>
<protein>
    <submittedName>
        <fullName evidence="1">Uncharacterized protein</fullName>
    </submittedName>
</protein>